<feature type="compositionally biased region" description="Polar residues" evidence="2">
    <location>
        <begin position="279"/>
        <end position="289"/>
    </location>
</feature>
<feature type="compositionally biased region" description="Basic residues" evidence="2">
    <location>
        <begin position="10"/>
        <end position="26"/>
    </location>
</feature>
<evidence type="ECO:0000256" key="1">
    <source>
        <dbReference type="ARBA" id="ARBA00006854"/>
    </source>
</evidence>
<dbReference type="InterPro" id="IPR039874">
    <property type="entry name" value="WAPL"/>
</dbReference>
<feature type="compositionally biased region" description="Polar residues" evidence="2">
    <location>
        <begin position="366"/>
        <end position="375"/>
    </location>
</feature>
<evidence type="ECO:0000313" key="5">
    <source>
        <dbReference type="Proteomes" id="UP000315522"/>
    </source>
</evidence>
<dbReference type="AlphaFoldDB" id="A0A559ML01"/>
<proteinExistence type="inferred from homology"/>
<dbReference type="InterPro" id="IPR022771">
    <property type="entry name" value="WAPL_C"/>
</dbReference>
<protein>
    <submittedName>
        <fullName evidence="4">Wings apart-like protein-like protein</fullName>
    </submittedName>
</protein>
<sequence>MATLQGIKFPPKKKIATYGKPVRKRIPDRGFNSLASKSQTPEVPPEHELRESPSSPPVHTAKLKSGHQRSISRLASPPSAVTADIFDVPVSDDDVAPRRTPKPAKSDNQKMTLNRPTKKKSPKEALEQGVENNESRKRLKLSPTPKPIPKPLPAKIHAPKSAPISTTTYTKLKPQAKGLTSTMAARPKPKLDQGEQRRPCTPQNITPPPNNVLLPGTPSPQLSDVDMMDVDPEAKYISPKGLKMWKGLLDSGDATEENPMELNGETLRPVGIPAERSTARTYGATSSRPSGVVKHPLKSRLKMPRRRLIDSLVQQVTHEDSEEDSSEDSGTELMPGVILSLDPSAVETDITGSQAFLPEPNPAVASGSQGSQNSGPAGPKFTYSRQRSMLAEEDLMAQLALDMPIQPASVSQGRRPRRGSIPSLQPLASFHEEEEDEEAKGAAIRSVHELRQAGANSRFLDEIEDLLDRIGNPNGSQTSMRRSGLLDMANKMKDKTFARQFRANGVEQKLFLHLGQENDIISGYLMVSLLISVIVEGSVPHIVPQLRRQGIARLLIHLLDCQASIYSVAKERKSNMSKIGQKMVLEYHDYLRDLPMWEDLQSQTASPRTVALKCLELMVRQTREAGNDGDIFSKELTTKLFGIVKSATNASWDLPKDQQAIDFYLALSALESHSIAARTVHDENIWIMEYLPIIANTLEVALTRPIEEFGVLQILILRLTLNVTNNNPLASDVFARGVLMSAMGEAIVAKFKIISRFLTEEDFSVAVDHLILVLGVMINFAEWSSAARESLQSLEGGSSDPLDSMVQTFMNNQERISEADSVEETQKNVAFGYLSVLLGYFCLLPEISDRVQKHQPKKTLRPLLASIEEFIGHHKTVDEIIAAGEDGHNPQSGLTERLESLVDRLGSAKGAWK</sequence>
<evidence type="ECO:0000256" key="2">
    <source>
        <dbReference type="SAM" id="MobiDB-lite"/>
    </source>
</evidence>
<name>A0A559ML01_9HELO</name>
<accession>A0A559ML01</accession>
<dbReference type="EMBL" id="QGML01000102">
    <property type="protein sequence ID" value="TVY93632.1"/>
    <property type="molecule type" value="Genomic_DNA"/>
</dbReference>
<gene>
    <name evidence="4" type="primary">wpl1</name>
    <name evidence="4" type="ORF">LAWI1_G000060</name>
</gene>
<feature type="region of interest" description="Disordered" evidence="2">
    <location>
        <begin position="314"/>
        <end position="334"/>
    </location>
</feature>
<comment type="similarity">
    <text evidence="1">Belongs to the WAPL family.</text>
</comment>
<feature type="compositionally biased region" description="Acidic residues" evidence="2">
    <location>
        <begin position="320"/>
        <end position="330"/>
    </location>
</feature>
<dbReference type="PANTHER" id="PTHR22100:SF13">
    <property type="entry name" value="WINGS APART-LIKE PROTEIN HOMOLOG"/>
    <property type="match status" value="1"/>
</dbReference>
<feature type="compositionally biased region" description="Basic and acidic residues" evidence="2">
    <location>
        <begin position="189"/>
        <end position="198"/>
    </location>
</feature>
<dbReference type="Gene3D" id="1.25.10.10">
    <property type="entry name" value="Leucine-rich Repeat Variant"/>
    <property type="match status" value="2"/>
</dbReference>
<dbReference type="Pfam" id="PF07814">
    <property type="entry name" value="WAPL"/>
    <property type="match status" value="1"/>
</dbReference>
<feature type="region of interest" description="Disordered" evidence="2">
    <location>
        <begin position="408"/>
        <end position="441"/>
    </location>
</feature>
<feature type="region of interest" description="Disordered" evidence="2">
    <location>
        <begin position="1"/>
        <end position="226"/>
    </location>
</feature>
<reference evidence="4 5" key="1">
    <citation type="submission" date="2018-05" db="EMBL/GenBank/DDBJ databases">
        <title>Genome sequencing and assembly of the regulated plant pathogen Lachnellula willkommii and related sister species for the development of diagnostic species identification markers.</title>
        <authorList>
            <person name="Giroux E."/>
            <person name="Bilodeau G."/>
        </authorList>
    </citation>
    <scope>NUCLEOTIDE SEQUENCE [LARGE SCALE GENOMIC DNA]</scope>
    <source>
        <strain evidence="4 5">CBS 172.35</strain>
    </source>
</reference>
<evidence type="ECO:0000259" key="3">
    <source>
        <dbReference type="Pfam" id="PF07814"/>
    </source>
</evidence>
<feature type="domain" description="Wings apart-like protein C-terminal" evidence="3">
    <location>
        <begin position="444"/>
        <end position="786"/>
    </location>
</feature>
<comment type="caution">
    <text evidence="4">The sequence shown here is derived from an EMBL/GenBank/DDBJ whole genome shotgun (WGS) entry which is preliminary data.</text>
</comment>
<evidence type="ECO:0000313" key="4">
    <source>
        <dbReference type="EMBL" id="TVY93632.1"/>
    </source>
</evidence>
<feature type="region of interest" description="Disordered" evidence="2">
    <location>
        <begin position="354"/>
        <end position="382"/>
    </location>
</feature>
<dbReference type="PANTHER" id="PTHR22100">
    <property type="entry name" value="WINGS APART-LIKE PROTEIN HOMOLOG"/>
    <property type="match status" value="1"/>
</dbReference>
<dbReference type="Proteomes" id="UP000315522">
    <property type="component" value="Unassembled WGS sequence"/>
</dbReference>
<dbReference type="InterPro" id="IPR011989">
    <property type="entry name" value="ARM-like"/>
</dbReference>
<organism evidence="4 5">
    <name type="scientific">Lachnellula willkommii</name>
    <dbReference type="NCBI Taxonomy" id="215461"/>
    <lineage>
        <taxon>Eukaryota</taxon>
        <taxon>Fungi</taxon>
        <taxon>Dikarya</taxon>
        <taxon>Ascomycota</taxon>
        <taxon>Pezizomycotina</taxon>
        <taxon>Leotiomycetes</taxon>
        <taxon>Helotiales</taxon>
        <taxon>Lachnaceae</taxon>
        <taxon>Lachnellula</taxon>
    </lineage>
</organism>
<feature type="region of interest" description="Disordered" evidence="2">
    <location>
        <begin position="255"/>
        <end position="297"/>
    </location>
</feature>
<keyword evidence="5" id="KW-1185">Reference proteome</keyword>